<dbReference type="Proteomes" id="UP000242219">
    <property type="component" value="Unassembled WGS sequence"/>
</dbReference>
<comment type="similarity">
    <text evidence="4">Belongs to the Maf family. YhdE subfamily.</text>
</comment>
<dbReference type="CDD" id="cd00555">
    <property type="entry name" value="Maf"/>
    <property type="match status" value="1"/>
</dbReference>
<evidence type="ECO:0000313" key="6">
    <source>
        <dbReference type="Proteomes" id="UP000242219"/>
    </source>
</evidence>
<dbReference type="EC" id="3.6.1.9" evidence="4"/>
<evidence type="ECO:0000256" key="4">
    <source>
        <dbReference type="HAMAP-Rule" id="MF_00528"/>
    </source>
</evidence>
<comment type="function">
    <text evidence="4">Nucleoside triphosphate pyrophosphatase that hydrolyzes dTTP and UTP. May have a dual role in cell division arrest and in preventing the incorporation of modified nucleotides into cellular nucleic acids.</text>
</comment>
<dbReference type="SUPFAM" id="SSF52972">
    <property type="entry name" value="ITPase-like"/>
    <property type="match status" value="1"/>
</dbReference>
<name>A0A1V6M1L9_9BACT</name>
<keyword evidence="2 4" id="KW-0378">Hydrolase</keyword>
<dbReference type="NCBIfam" id="TIGR00172">
    <property type="entry name" value="maf"/>
    <property type="match status" value="1"/>
</dbReference>
<feature type="site" description="Important for substrate specificity" evidence="4">
    <location>
        <position position="159"/>
    </location>
</feature>
<dbReference type="PIRSF" id="PIRSF006305">
    <property type="entry name" value="Maf"/>
    <property type="match status" value="1"/>
</dbReference>
<keyword evidence="6" id="KW-1185">Reference proteome</keyword>
<dbReference type="HAMAP" id="MF_00528">
    <property type="entry name" value="Maf"/>
    <property type="match status" value="1"/>
</dbReference>
<gene>
    <name evidence="5" type="ORF">BIY37_04175</name>
</gene>
<feature type="active site" description="Proton acceptor" evidence="4">
    <location>
        <position position="74"/>
    </location>
</feature>
<comment type="cofactor">
    <cofactor evidence="1 4">
        <name>a divalent metal cation</name>
        <dbReference type="ChEBI" id="CHEBI:60240"/>
    </cofactor>
</comment>
<dbReference type="AlphaFoldDB" id="A0A1V6M1L9"/>
<dbReference type="Pfam" id="PF02545">
    <property type="entry name" value="Maf"/>
    <property type="match status" value="1"/>
</dbReference>
<evidence type="ECO:0000256" key="1">
    <source>
        <dbReference type="ARBA" id="ARBA00001968"/>
    </source>
</evidence>
<dbReference type="GO" id="GO:0036218">
    <property type="term" value="F:dTTP diphosphatase activity"/>
    <property type="evidence" value="ECO:0007669"/>
    <property type="project" value="RHEA"/>
</dbReference>
<dbReference type="RefSeq" id="WP_070066567.1">
    <property type="nucleotide sequence ID" value="NZ_MJUW02000044.1"/>
</dbReference>
<evidence type="ECO:0000313" key="5">
    <source>
        <dbReference type="EMBL" id="OQD46292.1"/>
    </source>
</evidence>
<dbReference type="GO" id="GO:0005737">
    <property type="term" value="C:cytoplasm"/>
    <property type="evidence" value="ECO:0007669"/>
    <property type="project" value="UniProtKB-SubCell"/>
</dbReference>
<comment type="catalytic activity">
    <reaction evidence="4">
        <text>dTTP + H2O = dTMP + diphosphate + H(+)</text>
        <dbReference type="Rhea" id="RHEA:28534"/>
        <dbReference type="ChEBI" id="CHEBI:15377"/>
        <dbReference type="ChEBI" id="CHEBI:15378"/>
        <dbReference type="ChEBI" id="CHEBI:33019"/>
        <dbReference type="ChEBI" id="CHEBI:37568"/>
        <dbReference type="ChEBI" id="CHEBI:63528"/>
        <dbReference type="EC" id="3.6.1.9"/>
    </reaction>
</comment>
<proteinExistence type="inferred from homology"/>
<dbReference type="InterPro" id="IPR003697">
    <property type="entry name" value="Maf-like"/>
</dbReference>
<comment type="catalytic activity">
    <reaction evidence="4">
        <text>UTP + H2O = UMP + diphosphate + H(+)</text>
        <dbReference type="Rhea" id="RHEA:29395"/>
        <dbReference type="ChEBI" id="CHEBI:15377"/>
        <dbReference type="ChEBI" id="CHEBI:15378"/>
        <dbReference type="ChEBI" id="CHEBI:33019"/>
        <dbReference type="ChEBI" id="CHEBI:46398"/>
        <dbReference type="ChEBI" id="CHEBI:57865"/>
        <dbReference type="EC" id="3.6.1.9"/>
    </reaction>
</comment>
<dbReference type="GO" id="GO:0009117">
    <property type="term" value="P:nucleotide metabolic process"/>
    <property type="evidence" value="ECO:0007669"/>
    <property type="project" value="UniProtKB-KW"/>
</dbReference>
<dbReference type="InterPro" id="IPR029001">
    <property type="entry name" value="ITPase-like_fam"/>
</dbReference>
<reference evidence="5 6" key="1">
    <citation type="journal article" date="2016" name="Genome Announc.">
        <title>Draft Genome Sequence of the Anaerobic Ammonium-Oxidizing Bacterium 'Candidatus Brocadia sp. 40'.</title>
        <authorList>
            <person name="Ali M."/>
            <person name="Haroon M.F."/>
            <person name="Narita Y."/>
            <person name="Zhang L."/>
            <person name="Rangel Shaw D."/>
            <person name="Okabe S."/>
            <person name="Saikaly P.E."/>
        </authorList>
    </citation>
    <scope>NUCLEOTIDE SEQUENCE [LARGE SCALE GENOMIC DNA]</scope>
    <source>
        <strain evidence="5 6">40</strain>
    </source>
</reference>
<evidence type="ECO:0000256" key="2">
    <source>
        <dbReference type="ARBA" id="ARBA00022801"/>
    </source>
</evidence>
<comment type="caution">
    <text evidence="5">The sequence shown here is derived from an EMBL/GenBank/DDBJ whole genome shotgun (WGS) entry which is preliminary data.</text>
</comment>
<dbReference type="GO" id="GO:0036221">
    <property type="term" value="F:UTP diphosphatase activity"/>
    <property type="evidence" value="ECO:0007669"/>
    <property type="project" value="RHEA"/>
</dbReference>
<comment type="caution">
    <text evidence="4">Lacks conserved residue(s) required for the propagation of feature annotation.</text>
</comment>
<feature type="site" description="Important for substrate specificity" evidence="4">
    <location>
        <position position="75"/>
    </location>
</feature>
<dbReference type="PANTHER" id="PTHR43213:SF5">
    <property type="entry name" value="BIFUNCTIONAL DTTP_UTP PYROPHOSPHATASE_METHYLTRANSFERASE PROTEIN-RELATED"/>
    <property type="match status" value="1"/>
</dbReference>
<organism evidence="5 6">
    <name type="scientific">Candidatus Brocadia sapporoensis</name>
    <dbReference type="NCBI Taxonomy" id="392547"/>
    <lineage>
        <taxon>Bacteria</taxon>
        <taxon>Pseudomonadati</taxon>
        <taxon>Planctomycetota</taxon>
        <taxon>Candidatus Brocadiia</taxon>
        <taxon>Candidatus Brocadiales</taxon>
        <taxon>Candidatus Brocadiaceae</taxon>
        <taxon>Candidatus Brocadia</taxon>
    </lineage>
</organism>
<dbReference type="PANTHER" id="PTHR43213">
    <property type="entry name" value="BIFUNCTIONAL DTTP/UTP PYROPHOSPHATASE/METHYLTRANSFERASE PROTEIN-RELATED"/>
    <property type="match status" value="1"/>
</dbReference>
<protein>
    <recommendedName>
        <fullName evidence="4">dTTP/UTP pyrophosphatase</fullName>
        <shortName evidence="4">dTTPase/UTPase</shortName>
        <ecNumber evidence="4">3.6.1.9</ecNumber>
    </recommendedName>
    <alternativeName>
        <fullName evidence="4">Nucleoside triphosphate pyrophosphatase</fullName>
    </alternativeName>
    <alternativeName>
        <fullName evidence="4">Nucleotide pyrophosphatase</fullName>
        <shortName evidence="4">Nucleotide PPase</shortName>
    </alternativeName>
</protein>
<evidence type="ECO:0000256" key="3">
    <source>
        <dbReference type="ARBA" id="ARBA00023080"/>
    </source>
</evidence>
<comment type="subcellular location">
    <subcellularLocation>
        <location evidence="4">Cytoplasm</location>
    </subcellularLocation>
</comment>
<feature type="site" description="Important for substrate specificity" evidence="4">
    <location>
        <position position="17"/>
    </location>
</feature>
<keyword evidence="4" id="KW-0963">Cytoplasm</keyword>
<keyword evidence="3 4" id="KW-0546">Nucleotide metabolism</keyword>
<dbReference type="Gene3D" id="3.90.950.10">
    <property type="match status" value="1"/>
</dbReference>
<accession>A0A1V6M1L9</accession>
<dbReference type="EMBL" id="MJUW02000044">
    <property type="protein sequence ID" value="OQD46292.1"/>
    <property type="molecule type" value="Genomic_DNA"/>
</dbReference>
<sequence>METTTKKRLILASGSSRRIDLLKMLGYHFDIVPHSIDECIPDSAFPEELVRNLAFLKANNVAGKVNNAIIVGADTVVYHNNNIISKPKDALEAKKILSLLSKSEHSIFTGVCMIDIPSKKKLLRNERTRITMRHIPEKEIEAYVDSGEPMDKAGAYAIQGEGKNFVEKIDGSYSNAVGLPLELVQEMLYYFVNDADTKKF</sequence>